<dbReference type="SMART" id="SM00338">
    <property type="entry name" value="BRLZ"/>
    <property type="match status" value="1"/>
</dbReference>
<dbReference type="GO" id="GO:0000981">
    <property type="term" value="F:DNA-binding transcription factor activity, RNA polymerase II-specific"/>
    <property type="evidence" value="ECO:0007669"/>
    <property type="project" value="TreeGrafter"/>
</dbReference>
<dbReference type="PROSITE" id="PS50217">
    <property type="entry name" value="BZIP"/>
    <property type="match status" value="1"/>
</dbReference>
<dbReference type="AlphaFoldDB" id="A0A9P8YA27"/>
<dbReference type="InterPro" id="IPR000837">
    <property type="entry name" value="AP-1"/>
</dbReference>
<dbReference type="PANTHER" id="PTHR23351">
    <property type="entry name" value="FOS TRANSCRIPTION FACTOR-RELATED"/>
    <property type="match status" value="1"/>
</dbReference>
<dbReference type="OrthoDB" id="295274at2759"/>
<keyword evidence="2" id="KW-0238">DNA-binding</keyword>
<comment type="caution">
    <text evidence="6">The sequence shown here is derived from an EMBL/GenBank/DDBJ whole genome shotgun (WGS) entry which is preliminary data.</text>
</comment>
<reference evidence="6" key="1">
    <citation type="journal article" date="2021" name="Nat. Commun.">
        <title>Genetic determinants of endophytism in the Arabidopsis root mycobiome.</title>
        <authorList>
            <person name="Mesny F."/>
            <person name="Miyauchi S."/>
            <person name="Thiergart T."/>
            <person name="Pickel B."/>
            <person name="Atanasova L."/>
            <person name="Karlsson M."/>
            <person name="Huettel B."/>
            <person name="Barry K.W."/>
            <person name="Haridas S."/>
            <person name="Chen C."/>
            <person name="Bauer D."/>
            <person name="Andreopoulos W."/>
            <person name="Pangilinan J."/>
            <person name="LaButti K."/>
            <person name="Riley R."/>
            <person name="Lipzen A."/>
            <person name="Clum A."/>
            <person name="Drula E."/>
            <person name="Henrissat B."/>
            <person name="Kohler A."/>
            <person name="Grigoriev I.V."/>
            <person name="Martin F.M."/>
            <person name="Hacquard S."/>
        </authorList>
    </citation>
    <scope>NUCLEOTIDE SEQUENCE</scope>
    <source>
        <strain evidence="6">MPI-CAGE-CH-0230</strain>
    </source>
</reference>
<accession>A0A9P8YA27</accession>
<dbReference type="InterPro" id="IPR004827">
    <property type="entry name" value="bZIP"/>
</dbReference>
<dbReference type="GO" id="GO:0005634">
    <property type="term" value="C:nucleus"/>
    <property type="evidence" value="ECO:0007669"/>
    <property type="project" value="TreeGrafter"/>
</dbReference>
<evidence type="ECO:0000313" key="7">
    <source>
        <dbReference type="Proteomes" id="UP000756346"/>
    </source>
</evidence>
<protein>
    <recommendedName>
        <fullName evidence="5">BZIP domain-containing protein</fullName>
    </recommendedName>
</protein>
<feature type="compositionally biased region" description="Basic and acidic residues" evidence="4">
    <location>
        <begin position="148"/>
        <end position="174"/>
    </location>
</feature>
<evidence type="ECO:0000256" key="1">
    <source>
        <dbReference type="ARBA" id="ARBA00023015"/>
    </source>
</evidence>
<gene>
    <name evidence="6" type="ORF">B0I36DRAFT_108113</name>
</gene>
<evidence type="ECO:0000256" key="3">
    <source>
        <dbReference type="ARBA" id="ARBA00023163"/>
    </source>
</evidence>
<name>A0A9P8YA27_9PEZI</name>
<dbReference type="GO" id="GO:0000978">
    <property type="term" value="F:RNA polymerase II cis-regulatory region sequence-specific DNA binding"/>
    <property type="evidence" value="ECO:0007669"/>
    <property type="project" value="TreeGrafter"/>
</dbReference>
<evidence type="ECO:0000256" key="4">
    <source>
        <dbReference type="SAM" id="MobiDB-lite"/>
    </source>
</evidence>
<dbReference type="GeneID" id="70177387"/>
<organism evidence="6 7">
    <name type="scientific">Microdochium trichocladiopsis</name>
    <dbReference type="NCBI Taxonomy" id="1682393"/>
    <lineage>
        <taxon>Eukaryota</taxon>
        <taxon>Fungi</taxon>
        <taxon>Dikarya</taxon>
        <taxon>Ascomycota</taxon>
        <taxon>Pezizomycotina</taxon>
        <taxon>Sordariomycetes</taxon>
        <taxon>Xylariomycetidae</taxon>
        <taxon>Xylariales</taxon>
        <taxon>Microdochiaceae</taxon>
        <taxon>Microdochium</taxon>
    </lineage>
</organism>
<feature type="compositionally biased region" description="Low complexity" evidence="4">
    <location>
        <begin position="77"/>
        <end position="91"/>
    </location>
</feature>
<feature type="domain" description="BZIP" evidence="5">
    <location>
        <begin position="158"/>
        <end position="221"/>
    </location>
</feature>
<dbReference type="EMBL" id="JAGTJQ010000004">
    <property type="protein sequence ID" value="KAH7033361.1"/>
    <property type="molecule type" value="Genomic_DNA"/>
</dbReference>
<keyword evidence="1" id="KW-0805">Transcription regulation</keyword>
<dbReference type="Gene3D" id="1.20.5.170">
    <property type="match status" value="1"/>
</dbReference>
<feature type="compositionally biased region" description="Polar residues" evidence="4">
    <location>
        <begin position="120"/>
        <end position="135"/>
    </location>
</feature>
<sequence>MATKAQFYYDPSEVNTGNLVLFDGRDVQAPDAMTSETHLPDFHPGMDGTFVLDLSSSSSFHLASNRRRQSSSVTAMSSRSLGSESQSSRGLTGTPEATSSGKTTTSDGAWPILNPKPSRPESSGSSFNPIQNSYSLPPRRPRRATNKPKPEPSQQEKEARKIHNREKNKDAADRARRKKKKYANYLEESKSELETQNSTLKMELETLTDEAARIKAELMGHSDCHDPNIGQWLDTEANRYLNHDGDRYNKALANLSSCAPLPYQTCQSIGPRASSSTLHQESPSPPLYGDVVYQQDSGFTHSPGLYGDDLDPAFVPDMHGSMLAEPDFVSDLFNDQYTDFQTSFDYIPVSDGIYQ</sequence>
<feature type="compositionally biased region" description="Polar residues" evidence="4">
    <location>
        <begin position="95"/>
        <end position="107"/>
    </location>
</feature>
<feature type="region of interest" description="Disordered" evidence="4">
    <location>
        <begin position="62"/>
        <end position="194"/>
    </location>
</feature>
<keyword evidence="3" id="KW-0804">Transcription</keyword>
<evidence type="ECO:0000313" key="6">
    <source>
        <dbReference type="EMBL" id="KAH7033361.1"/>
    </source>
</evidence>
<dbReference type="PROSITE" id="PS00036">
    <property type="entry name" value="BZIP_BASIC"/>
    <property type="match status" value="1"/>
</dbReference>
<dbReference type="PANTHER" id="PTHR23351:SF24">
    <property type="entry name" value="ACTIVATING TRANSCRIPTION FACTOR 3-RELATED"/>
    <property type="match status" value="1"/>
</dbReference>
<evidence type="ECO:0000256" key="2">
    <source>
        <dbReference type="ARBA" id="ARBA00023125"/>
    </source>
</evidence>
<dbReference type="SUPFAM" id="SSF57959">
    <property type="entry name" value="Leucine zipper domain"/>
    <property type="match status" value="1"/>
</dbReference>
<proteinExistence type="predicted"/>
<dbReference type="Pfam" id="PF00170">
    <property type="entry name" value="bZIP_1"/>
    <property type="match status" value="1"/>
</dbReference>
<dbReference type="RefSeq" id="XP_046014193.1">
    <property type="nucleotide sequence ID" value="XM_046147841.1"/>
</dbReference>
<dbReference type="InterPro" id="IPR046347">
    <property type="entry name" value="bZIP_sf"/>
</dbReference>
<keyword evidence="7" id="KW-1185">Reference proteome</keyword>
<dbReference type="Proteomes" id="UP000756346">
    <property type="component" value="Unassembled WGS sequence"/>
</dbReference>
<evidence type="ECO:0000259" key="5">
    <source>
        <dbReference type="PROSITE" id="PS50217"/>
    </source>
</evidence>